<dbReference type="EMBL" id="JBHUEA010000001">
    <property type="protein sequence ID" value="MFD1720173.1"/>
    <property type="molecule type" value="Genomic_DNA"/>
</dbReference>
<feature type="domain" description="Glycosyl transferase family 1" evidence="3">
    <location>
        <begin position="181"/>
        <end position="338"/>
    </location>
</feature>
<name>A0ABW4L9P4_9MICO</name>
<feature type="domain" description="Glycosyltransferase subfamily 4-like N-terminal" evidence="4">
    <location>
        <begin position="8"/>
        <end position="167"/>
    </location>
</feature>
<dbReference type="SUPFAM" id="SSF53756">
    <property type="entry name" value="UDP-Glycosyltransferase/glycogen phosphorylase"/>
    <property type="match status" value="1"/>
</dbReference>
<accession>A0ABW4L9P4</accession>
<reference evidence="6" key="1">
    <citation type="journal article" date="2019" name="Int. J. Syst. Evol. Microbiol.">
        <title>The Global Catalogue of Microorganisms (GCM) 10K type strain sequencing project: providing services to taxonomists for standard genome sequencing and annotation.</title>
        <authorList>
            <consortium name="The Broad Institute Genomics Platform"/>
            <consortium name="The Broad Institute Genome Sequencing Center for Infectious Disease"/>
            <person name="Wu L."/>
            <person name="Ma J."/>
        </authorList>
    </citation>
    <scope>NUCLEOTIDE SEQUENCE [LARGE SCALE GENOMIC DNA]</scope>
    <source>
        <strain evidence="6">CGMCC 1.12471</strain>
    </source>
</reference>
<evidence type="ECO:0000313" key="5">
    <source>
        <dbReference type="EMBL" id="MFD1720173.1"/>
    </source>
</evidence>
<keyword evidence="2 5" id="KW-0808">Transferase</keyword>
<dbReference type="CDD" id="cd03801">
    <property type="entry name" value="GT4_PimA-like"/>
    <property type="match status" value="1"/>
</dbReference>
<organism evidence="5 6">
    <name type="scientific">Amnibacterium endophyticum</name>
    <dbReference type="NCBI Taxonomy" id="2109337"/>
    <lineage>
        <taxon>Bacteria</taxon>
        <taxon>Bacillati</taxon>
        <taxon>Actinomycetota</taxon>
        <taxon>Actinomycetes</taxon>
        <taxon>Micrococcales</taxon>
        <taxon>Microbacteriaceae</taxon>
        <taxon>Amnibacterium</taxon>
    </lineage>
</organism>
<dbReference type="Pfam" id="PF13439">
    <property type="entry name" value="Glyco_transf_4"/>
    <property type="match status" value="1"/>
</dbReference>
<dbReference type="InterPro" id="IPR028098">
    <property type="entry name" value="Glyco_trans_4-like_N"/>
</dbReference>
<dbReference type="GO" id="GO:0016757">
    <property type="term" value="F:glycosyltransferase activity"/>
    <property type="evidence" value="ECO:0007669"/>
    <property type="project" value="UniProtKB-KW"/>
</dbReference>
<keyword evidence="1 5" id="KW-0328">Glycosyltransferase</keyword>
<evidence type="ECO:0000259" key="4">
    <source>
        <dbReference type="Pfam" id="PF13439"/>
    </source>
</evidence>
<evidence type="ECO:0000259" key="3">
    <source>
        <dbReference type="Pfam" id="PF00534"/>
    </source>
</evidence>
<evidence type="ECO:0000256" key="2">
    <source>
        <dbReference type="ARBA" id="ARBA00022679"/>
    </source>
</evidence>
<protein>
    <submittedName>
        <fullName evidence="5">Glycosyltransferase family 4 protein</fullName>
        <ecNumber evidence="5">2.4.-.-</ecNumber>
    </submittedName>
</protein>
<dbReference type="PANTHER" id="PTHR12526:SF630">
    <property type="entry name" value="GLYCOSYLTRANSFERASE"/>
    <property type="match status" value="1"/>
</dbReference>
<dbReference type="InterPro" id="IPR001296">
    <property type="entry name" value="Glyco_trans_1"/>
</dbReference>
<keyword evidence="6" id="KW-1185">Reference proteome</keyword>
<dbReference type="Gene3D" id="3.40.50.2000">
    <property type="entry name" value="Glycogen Phosphorylase B"/>
    <property type="match status" value="2"/>
</dbReference>
<sequence length="369" mass="40380">MPSGLNGTTVNQLVRSLLDLGHRVTLITAGSSRRETWRAERGRLSVVVVPYRARARARFLDQYRQERRALAAEAARVDADVFHVHWTYEFAAGALASKRRPLLVTAHDSPWTILRTVPDLYRLGRLVLALRVRPRIRRLTAVSPYLAERWRSTMFYRRPIRIVPNAVPQLRIDVAARDLDGPLVLLEIADDSKRKNIPGLLEAFSLVRQALPDARLRLIGAGLEDGGPLAATARANGLAEGVAFLGTMDRRDVAAELGAATLFVHASLEESQGLCMLEALQAGLAVVAGADSGGVAWTMLDGEAARLVDVKDPRAFADAVLMLHADRGEQRRLVEAGQAALATRYAPEVVAGEYLQAYAAAIDDHAARR</sequence>
<evidence type="ECO:0000256" key="1">
    <source>
        <dbReference type="ARBA" id="ARBA00022676"/>
    </source>
</evidence>
<dbReference type="Proteomes" id="UP001597347">
    <property type="component" value="Unassembled WGS sequence"/>
</dbReference>
<evidence type="ECO:0000313" key="6">
    <source>
        <dbReference type="Proteomes" id="UP001597347"/>
    </source>
</evidence>
<proteinExistence type="predicted"/>
<gene>
    <name evidence="5" type="ORF">ACFSBI_01300</name>
</gene>
<dbReference type="EC" id="2.4.-.-" evidence="5"/>
<dbReference type="PANTHER" id="PTHR12526">
    <property type="entry name" value="GLYCOSYLTRANSFERASE"/>
    <property type="match status" value="1"/>
</dbReference>
<comment type="caution">
    <text evidence="5">The sequence shown here is derived from an EMBL/GenBank/DDBJ whole genome shotgun (WGS) entry which is preliminary data.</text>
</comment>
<dbReference type="RefSeq" id="WP_377931380.1">
    <property type="nucleotide sequence ID" value="NZ_JBHUEA010000001.1"/>
</dbReference>
<dbReference type="Pfam" id="PF00534">
    <property type="entry name" value="Glycos_transf_1"/>
    <property type="match status" value="1"/>
</dbReference>